<dbReference type="NCBIfam" id="TIGR03717">
    <property type="entry name" value="R_switched_YjbE"/>
    <property type="match status" value="1"/>
</dbReference>
<evidence type="ECO:0000313" key="7">
    <source>
        <dbReference type="EMBL" id="GHP00847.1"/>
    </source>
</evidence>
<gene>
    <name evidence="7" type="ORF">KSF_108940</name>
</gene>
<feature type="transmembrane region" description="Helical" evidence="6">
    <location>
        <begin position="39"/>
        <end position="62"/>
    </location>
</feature>
<comment type="caution">
    <text evidence="7">The sequence shown here is derived from an EMBL/GenBank/DDBJ whole genome shotgun (WGS) entry which is preliminary data.</text>
</comment>
<dbReference type="Pfam" id="PF03741">
    <property type="entry name" value="TerC"/>
    <property type="match status" value="1"/>
</dbReference>
<evidence type="ECO:0000256" key="2">
    <source>
        <dbReference type="ARBA" id="ARBA00007511"/>
    </source>
</evidence>
<dbReference type="PANTHER" id="PTHR30238:SF4">
    <property type="entry name" value="SLL1022 PROTEIN"/>
    <property type="match status" value="1"/>
</dbReference>
<reference evidence="7" key="1">
    <citation type="submission" date="2020-10" db="EMBL/GenBank/DDBJ databases">
        <title>Taxonomic study of unclassified bacteria belonging to the class Ktedonobacteria.</title>
        <authorList>
            <person name="Yabe S."/>
            <person name="Wang C.M."/>
            <person name="Zheng Y."/>
            <person name="Sakai Y."/>
            <person name="Cavaletti L."/>
            <person name="Monciardini P."/>
            <person name="Donadio S."/>
        </authorList>
    </citation>
    <scope>NUCLEOTIDE SEQUENCE</scope>
    <source>
        <strain evidence="7">ID150040</strain>
    </source>
</reference>
<proteinExistence type="inferred from homology"/>
<evidence type="ECO:0000256" key="3">
    <source>
        <dbReference type="ARBA" id="ARBA00022692"/>
    </source>
</evidence>
<dbReference type="RefSeq" id="WP_220211423.1">
    <property type="nucleotide sequence ID" value="NZ_BNJK01000003.1"/>
</dbReference>
<feature type="transmembrane region" description="Helical" evidence="6">
    <location>
        <begin position="106"/>
        <end position="125"/>
    </location>
</feature>
<dbReference type="EMBL" id="BNJK01000003">
    <property type="protein sequence ID" value="GHP00847.1"/>
    <property type="molecule type" value="Genomic_DNA"/>
</dbReference>
<keyword evidence="3 6" id="KW-0812">Transmembrane</keyword>
<feature type="transmembrane region" description="Helical" evidence="6">
    <location>
        <begin position="169"/>
        <end position="189"/>
    </location>
</feature>
<keyword evidence="5 6" id="KW-0472">Membrane</keyword>
<feature type="transmembrane region" description="Helical" evidence="6">
    <location>
        <begin position="6"/>
        <end position="27"/>
    </location>
</feature>
<evidence type="ECO:0000313" key="8">
    <source>
        <dbReference type="Proteomes" id="UP000597444"/>
    </source>
</evidence>
<evidence type="ECO:0000256" key="4">
    <source>
        <dbReference type="ARBA" id="ARBA00022989"/>
    </source>
</evidence>
<dbReference type="GO" id="GO:0016020">
    <property type="term" value="C:membrane"/>
    <property type="evidence" value="ECO:0007669"/>
    <property type="project" value="UniProtKB-SubCell"/>
</dbReference>
<dbReference type="InterPro" id="IPR005496">
    <property type="entry name" value="Integral_membrane_TerC"/>
</dbReference>
<organism evidence="7 8">
    <name type="scientific">Reticulibacter mediterranei</name>
    <dbReference type="NCBI Taxonomy" id="2778369"/>
    <lineage>
        <taxon>Bacteria</taxon>
        <taxon>Bacillati</taxon>
        <taxon>Chloroflexota</taxon>
        <taxon>Ktedonobacteria</taxon>
        <taxon>Ktedonobacterales</taxon>
        <taxon>Reticulibacteraceae</taxon>
        <taxon>Reticulibacter</taxon>
    </lineage>
</organism>
<comment type="similarity">
    <text evidence="2">Belongs to the TerC family.</text>
</comment>
<evidence type="ECO:0000256" key="6">
    <source>
        <dbReference type="SAM" id="Phobius"/>
    </source>
</evidence>
<feature type="transmembrane region" description="Helical" evidence="6">
    <location>
        <begin position="201"/>
        <end position="223"/>
    </location>
</feature>
<dbReference type="Proteomes" id="UP000597444">
    <property type="component" value="Unassembled WGS sequence"/>
</dbReference>
<protein>
    <recommendedName>
        <fullName evidence="9">Tellurium resistance protein TerC</fullName>
    </recommendedName>
</protein>
<dbReference type="InterPro" id="IPR022301">
    <property type="entry name" value="Integral_membrane_YjbE"/>
</dbReference>
<accession>A0A8J3J3F8</accession>
<keyword evidence="4 6" id="KW-1133">Transmembrane helix</keyword>
<dbReference type="AlphaFoldDB" id="A0A8J3J3F8"/>
<evidence type="ECO:0000256" key="1">
    <source>
        <dbReference type="ARBA" id="ARBA00004141"/>
    </source>
</evidence>
<name>A0A8J3J3F8_9CHLR</name>
<evidence type="ECO:0000256" key="5">
    <source>
        <dbReference type="ARBA" id="ARBA00023136"/>
    </source>
</evidence>
<dbReference type="PANTHER" id="PTHR30238">
    <property type="entry name" value="MEMBRANE BOUND PREDICTED REDOX MODULATOR"/>
    <property type="match status" value="1"/>
</dbReference>
<keyword evidence="8" id="KW-1185">Reference proteome</keyword>
<evidence type="ECO:0008006" key="9">
    <source>
        <dbReference type="Google" id="ProtNLM"/>
    </source>
</evidence>
<comment type="subcellular location">
    <subcellularLocation>
        <location evidence="1">Membrane</location>
        <topology evidence="1">Multi-pass membrane protein</topology>
    </subcellularLocation>
</comment>
<sequence>MLSWLGPLGGIILVDLILSGDNALVIGAAASKLPRKQRWLAILLGGGGAIVLRIAFAIIATLLLQLPLLKAIGGALLMIIAVRLLMDRHTAADDKSDPQKQTGERWVKRGFFPALLTILVADVTMSLDNVLAVGALAAGELLVLAVGLVISILFLLVSSAFLAELIERLPWLLDLASLVLGWTAAHMFLEDIKLGPVLDRFPWTDYALPAVALALILVADLYLRWRDHHKQSPGHI</sequence>
<feature type="transmembrane region" description="Helical" evidence="6">
    <location>
        <begin position="131"/>
        <end position="157"/>
    </location>
</feature>
<feature type="transmembrane region" description="Helical" evidence="6">
    <location>
        <begin position="68"/>
        <end position="86"/>
    </location>
</feature>